<gene>
    <name evidence="1" type="ORF">PDJAM_G00041010</name>
</gene>
<proteinExistence type="predicted"/>
<dbReference type="Proteomes" id="UP000830395">
    <property type="component" value="Chromosome 12"/>
</dbReference>
<evidence type="ECO:0000313" key="2">
    <source>
        <dbReference type="Proteomes" id="UP000830395"/>
    </source>
</evidence>
<comment type="caution">
    <text evidence="1">The sequence shown here is derived from an EMBL/GenBank/DDBJ whole genome shotgun (WGS) entry which is preliminary data.</text>
</comment>
<reference evidence="1" key="1">
    <citation type="submission" date="2020-02" db="EMBL/GenBank/DDBJ databases">
        <title>Genome sequencing of the panga catfish, Pangasius djambal.</title>
        <authorList>
            <person name="Wen M."/>
            <person name="Zahm M."/>
            <person name="Roques C."/>
            <person name="Cabau C."/>
            <person name="Klopp C."/>
            <person name="Donnadieu C."/>
            <person name="Jouanno E."/>
            <person name="Avarre J.-C."/>
            <person name="Campet M."/>
            <person name="Ha T."/>
            <person name="Dugue R."/>
            <person name="Lampietro C."/>
            <person name="Louis A."/>
            <person name="Herpin A."/>
            <person name="Echchiki A."/>
            <person name="Berthelot C."/>
            <person name="Parey E."/>
            <person name="Roest-Crollius H."/>
            <person name="Braasch I."/>
            <person name="Postlethwait J.H."/>
            <person name="Bobe J."/>
            <person name="Montfort J."/>
            <person name="Bouchez O."/>
            <person name="Begum T."/>
            <person name="Schartl M."/>
            <person name="Gustiano R."/>
            <person name="Guiguen Y."/>
        </authorList>
    </citation>
    <scope>NUCLEOTIDE SEQUENCE</scope>
    <source>
        <strain evidence="1">Pdj_M5554</strain>
    </source>
</reference>
<accession>A0ACC5YTD9</accession>
<evidence type="ECO:0000313" key="1">
    <source>
        <dbReference type="EMBL" id="MCJ8738900.1"/>
    </source>
</evidence>
<organism evidence="1 2">
    <name type="scientific">Pangasius djambal</name>
    <dbReference type="NCBI Taxonomy" id="1691987"/>
    <lineage>
        <taxon>Eukaryota</taxon>
        <taxon>Metazoa</taxon>
        <taxon>Chordata</taxon>
        <taxon>Craniata</taxon>
        <taxon>Vertebrata</taxon>
        <taxon>Euteleostomi</taxon>
        <taxon>Actinopterygii</taxon>
        <taxon>Neopterygii</taxon>
        <taxon>Teleostei</taxon>
        <taxon>Ostariophysi</taxon>
        <taxon>Siluriformes</taxon>
        <taxon>Pangasiidae</taxon>
        <taxon>Pangasius</taxon>
    </lineage>
</organism>
<sequence>MSSSELDYIPPWWIYWLHQFPHIDLRLQQINNTFNPQEENYQQSLLFLVCVSSAALGVNLLALALYLSFLCCCRRNSEADDEEETKKPSSHCVTWTAVTAGLLSCIAVGVGFYGNSETNDGVYQLTYSLYNTNHTLVGAENLVRKNTERDYGDFEDSDPFSSRAQTENLHTFYSYSSSQNSLHSPPAPPTSNITQSSVFGGNTRFEDAPLINRGSPPPSVSSTRAHASKRQRDSKSFVRFRSFSDI</sequence>
<protein>
    <submittedName>
        <fullName evidence="1">Uncharacterized protein</fullName>
    </submittedName>
</protein>
<dbReference type="EMBL" id="CM040986">
    <property type="protein sequence ID" value="MCJ8738900.1"/>
    <property type="molecule type" value="Genomic_DNA"/>
</dbReference>
<keyword evidence="2" id="KW-1185">Reference proteome</keyword>
<name>A0ACC5YTD9_9TELE</name>